<evidence type="ECO:0000259" key="2">
    <source>
        <dbReference type="PROSITE" id="PS50090"/>
    </source>
</evidence>
<dbReference type="Gene3D" id="1.10.10.60">
    <property type="entry name" value="Homeodomain-like"/>
    <property type="match status" value="1"/>
</dbReference>
<dbReference type="NCBIfam" id="TIGR02894">
    <property type="entry name" value="DNA_bind_RsfA"/>
    <property type="match status" value="1"/>
</dbReference>
<dbReference type="Pfam" id="PF13921">
    <property type="entry name" value="Myb_DNA-bind_6"/>
    <property type="match status" value="1"/>
</dbReference>
<dbReference type="PROSITE" id="PS50090">
    <property type="entry name" value="MYB_LIKE"/>
    <property type="match status" value="1"/>
</dbReference>
<dbReference type="SUPFAM" id="SSF46689">
    <property type="entry name" value="Homeodomain-like"/>
    <property type="match status" value="1"/>
</dbReference>
<dbReference type="eggNOG" id="ENOG5032R4R">
    <property type="taxonomic scope" value="Bacteria"/>
</dbReference>
<dbReference type="STRING" id="171693.BN988_00794"/>
<sequence length="207" mass="24398">MIQLSIKKENEVVAYLQPLKKVAKRQYHILSLLFFAYIDSKRIRRDGMNATRQDAWTQDEDIILAETVLRHIREGKTQLEAFKEVAKQLSRTSAACGFRWNATIRKHYQDAIQYAKEERKQGDKKQSWARAEGSNPERDTIETAISLLEKMRTGFLDDLPGNKLEQEKRIERLQQENEQLRQQLLRYDNAWKEMGKLWDWVKTGASN</sequence>
<keyword evidence="4" id="KW-1185">Reference proteome</keyword>
<dbReference type="InterPro" id="IPR009057">
    <property type="entry name" value="Homeodomain-like_sf"/>
</dbReference>
<name>W9AI27_9BACI</name>
<feature type="domain" description="Myb-like" evidence="2">
    <location>
        <begin position="48"/>
        <end position="104"/>
    </location>
</feature>
<protein>
    <submittedName>
        <fullName evidence="3">Prespore-specific transcriptional regulator RsfA</fullName>
    </submittedName>
</protein>
<comment type="caution">
    <text evidence="3">The sequence shown here is derived from an EMBL/GenBank/DDBJ whole genome shotgun (WGS) entry which is preliminary data.</text>
</comment>
<dbReference type="AlphaFoldDB" id="W9AI27"/>
<reference evidence="3" key="2">
    <citation type="submission" date="2014-03" db="EMBL/GenBank/DDBJ databases">
        <authorList>
            <person name="Urmite Genomes"/>
        </authorList>
    </citation>
    <scope>NUCLEOTIDE SEQUENCE</scope>
    <source>
        <strain evidence="3">S1</strain>
    </source>
</reference>
<dbReference type="EMBL" id="CCAX010000001">
    <property type="protein sequence ID" value="CDO02336.1"/>
    <property type="molecule type" value="Genomic_DNA"/>
</dbReference>
<gene>
    <name evidence="3" type="primary">rsfA_2</name>
    <name evidence="3" type="ORF">BN988_00794</name>
</gene>
<evidence type="ECO:0000256" key="1">
    <source>
        <dbReference type="SAM" id="Coils"/>
    </source>
</evidence>
<evidence type="ECO:0000313" key="3">
    <source>
        <dbReference type="EMBL" id="CDO02336.1"/>
    </source>
</evidence>
<dbReference type="InterPro" id="IPR001005">
    <property type="entry name" value="SANT/Myb"/>
</dbReference>
<evidence type="ECO:0000313" key="4">
    <source>
        <dbReference type="Proteomes" id="UP000028863"/>
    </source>
</evidence>
<feature type="coiled-coil region" evidence="1">
    <location>
        <begin position="156"/>
        <end position="190"/>
    </location>
</feature>
<proteinExistence type="predicted"/>
<dbReference type="PANTHER" id="PTHR41302:SF2">
    <property type="entry name" value="PRESPORE SPECIFIC TRANSCRIPTIONAL ACTIVATOR RSFA"/>
    <property type="match status" value="1"/>
</dbReference>
<keyword evidence="1" id="KW-0175">Coiled coil</keyword>
<dbReference type="InterPro" id="IPR014243">
    <property type="entry name" value="RsfA-like"/>
</dbReference>
<dbReference type="Proteomes" id="UP000028863">
    <property type="component" value="Unassembled WGS sequence"/>
</dbReference>
<accession>W9AI27</accession>
<organism evidence="3 4">
    <name type="scientific">Oceanobacillus picturae</name>
    <dbReference type="NCBI Taxonomy" id="171693"/>
    <lineage>
        <taxon>Bacteria</taxon>
        <taxon>Bacillati</taxon>
        <taxon>Bacillota</taxon>
        <taxon>Bacilli</taxon>
        <taxon>Bacillales</taxon>
        <taxon>Bacillaceae</taxon>
        <taxon>Oceanobacillus</taxon>
    </lineage>
</organism>
<dbReference type="PANTHER" id="PTHR41302">
    <property type="entry name" value="PRESPORE-SPECIFIC TRANSCRIPTIONAL REGULATOR RSFA-RELATED"/>
    <property type="match status" value="1"/>
</dbReference>
<reference evidence="3" key="1">
    <citation type="submission" date="2014-03" db="EMBL/GenBank/DDBJ databases">
        <title>Draft genome sequencing of Oceanobacillus picturae strain S1 isolated from human gut.</title>
        <authorList>
            <person name="Croce O."/>
            <person name="Lagier J.C."/>
            <person name="Raoult D."/>
        </authorList>
    </citation>
    <scope>NUCLEOTIDE SEQUENCE [LARGE SCALE GENOMIC DNA]</scope>
    <source>
        <strain evidence="3">S1</strain>
    </source>
</reference>